<dbReference type="Pfam" id="PF00441">
    <property type="entry name" value="Acyl-CoA_dh_1"/>
    <property type="match status" value="1"/>
</dbReference>
<dbReference type="Pfam" id="PF02771">
    <property type="entry name" value="Acyl-CoA_dh_N"/>
    <property type="match status" value="1"/>
</dbReference>
<dbReference type="EC" id="1.3.99.2" evidence="8"/>
<evidence type="ECO:0000313" key="8">
    <source>
        <dbReference type="EMBL" id="VAW41706.1"/>
    </source>
</evidence>
<sequence>MLDFRLDEEQQMLTDAIARYANERMRKVFRDAEEDGRIPPDVVQAGWELGILPTGLPEAYGGFGEYTAMTGALASEELAWGDLAIALNVMVPNLVAVPVMLAGTEAQKAAYLPQFCEETMPAMTAALTEPLIKFDPYRLKTTAVLQNDQYVLNGTKTAVPLAETAEMILVYANENGRTQAFLVPTDSAGLTIDKKSPLMGIKGLPTYLITLSECHISVENRLGGSEGIDFGPILNHSRVALAAAAVGVARAGYEYALDYAKQRVQFGEPIAYRQSIAFMLADMATDIDEARLLVWETAWLLDQGNDVTRDATLMKQRVDDIVLQVADRALMVLGGYGYIREYPVELWLRNARGFASFDGLAMI</sequence>
<keyword evidence="3" id="KW-0285">Flavoprotein</keyword>
<comment type="similarity">
    <text evidence="2">Belongs to the acyl-CoA dehydrogenase family.</text>
</comment>
<dbReference type="InterPro" id="IPR009100">
    <property type="entry name" value="AcylCoA_DH/oxidase_NM_dom_sf"/>
</dbReference>
<gene>
    <name evidence="8" type="ORF">MNBD_CHLOROFLEXI01-3280</name>
</gene>
<evidence type="ECO:0000256" key="1">
    <source>
        <dbReference type="ARBA" id="ARBA00001974"/>
    </source>
</evidence>
<dbReference type="InterPro" id="IPR036250">
    <property type="entry name" value="AcylCo_DH-like_C"/>
</dbReference>
<feature type="domain" description="Acyl-CoA dehydrogenase/oxidase N-terminal" evidence="7">
    <location>
        <begin position="8"/>
        <end position="117"/>
    </location>
</feature>
<evidence type="ECO:0000259" key="7">
    <source>
        <dbReference type="Pfam" id="PF02771"/>
    </source>
</evidence>
<feature type="domain" description="Acyl-CoA dehydrogenase/oxidase C-terminal" evidence="5">
    <location>
        <begin position="234"/>
        <end position="359"/>
    </location>
</feature>
<dbReference type="Gene3D" id="1.10.540.10">
    <property type="entry name" value="Acyl-CoA dehydrogenase/oxidase, N-terminal domain"/>
    <property type="match status" value="1"/>
</dbReference>
<comment type="cofactor">
    <cofactor evidence="1">
        <name>FAD</name>
        <dbReference type="ChEBI" id="CHEBI:57692"/>
    </cofactor>
</comment>
<dbReference type="InterPro" id="IPR013786">
    <property type="entry name" value="AcylCoA_DH/ox_N"/>
</dbReference>
<reference evidence="8" key="1">
    <citation type="submission" date="2018-06" db="EMBL/GenBank/DDBJ databases">
        <authorList>
            <person name="Zhirakovskaya E."/>
        </authorList>
    </citation>
    <scope>NUCLEOTIDE SEQUENCE</scope>
</reference>
<evidence type="ECO:0000256" key="2">
    <source>
        <dbReference type="ARBA" id="ARBA00009347"/>
    </source>
</evidence>
<dbReference type="SUPFAM" id="SSF56645">
    <property type="entry name" value="Acyl-CoA dehydrogenase NM domain-like"/>
    <property type="match status" value="1"/>
</dbReference>
<dbReference type="GO" id="GO:0003995">
    <property type="term" value="F:acyl-CoA dehydrogenase activity"/>
    <property type="evidence" value="ECO:0007669"/>
    <property type="project" value="TreeGrafter"/>
</dbReference>
<dbReference type="Gene3D" id="1.20.140.10">
    <property type="entry name" value="Butyryl-CoA Dehydrogenase, subunit A, domain 3"/>
    <property type="match status" value="1"/>
</dbReference>
<feature type="domain" description="Acyl-CoA oxidase/dehydrogenase middle" evidence="6">
    <location>
        <begin position="125"/>
        <end position="213"/>
    </location>
</feature>
<dbReference type="InterPro" id="IPR037069">
    <property type="entry name" value="AcylCoA_DH/ox_N_sf"/>
</dbReference>
<dbReference type="PIRSF" id="PIRSF016578">
    <property type="entry name" value="HsaA"/>
    <property type="match status" value="1"/>
</dbReference>
<dbReference type="InterPro" id="IPR046373">
    <property type="entry name" value="Acyl-CoA_Oxase/DH_mid-dom_sf"/>
</dbReference>
<evidence type="ECO:0000259" key="5">
    <source>
        <dbReference type="Pfam" id="PF00441"/>
    </source>
</evidence>
<keyword evidence="8" id="KW-0560">Oxidoreductase</keyword>
<dbReference type="Pfam" id="PF02770">
    <property type="entry name" value="Acyl-CoA_dh_M"/>
    <property type="match status" value="1"/>
</dbReference>
<dbReference type="InterPro" id="IPR009075">
    <property type="entry name" value="AcylCo_DH/oxidase_C"/>
</dbReference>
<dbReference type="GO" id="GO:0050660">
    <property type="term" value="F:flavin adenine dinucleotide binding"/>
    <property type="evidence" value="ECO:0007669"/>
    <property type="project" value="InterPro"/>
</dbReference>
<evidence type="ECO:0000256" key="3">
    <source>
        <dbReference type="ARBA" id="ARBA00022630"/>
    </source>
</evidence>
<proteinExistence type="inferred from homology"/>
<dbReference type="PANTHER" id="PTHR43884:SF12">
    <property type="entry name" value="ISOVALERYL-COA DEHYDROGENASE, MITOCHONDRIAL-RELATED"/>
    <property type="match status" value="1"/>
</dbReference>
<evidence type="ECO:0000256" key="4">
    <source>
        <dbReference type="ARBA" id="ARBA00022827"/>
    </source>
</evidence>
<dbReference type="PANTHER" id="PTHR43884">
    <property type="entry name" value="ACYL-COA DEHYDROGENASE"/>
    <property type="match status" value="1"/>
</dbReference>
<dbReference type="FunFam" id="1.20.140.10:FF:000004">
    <property type="entry name" value="Acyl-CoA dehydrogenase FadE25"/>
    <property type="match status" value="1"/>
</dbReference>
<protein>
    <submittedName>
        <fullName evidence="8">Butyryl-CoA dehydrogenase</fullName>
        <ecNumber evidence="8">1.3.99.2</ecNumber>
    </submittedName>
</protein>
<dbReference type="SUPFAM" id="SSF47203">
    <property type="entry name" value="Acyl-CoA dehydrogenase C-terminal domain-like"/>
    <property type="match status" value="1"/>
</dbReference>
<keyword evidence="4" id="KW-0274">FAD</keyword>
<dbReference type="AlphaFoldDB" id="A0A3B0WAZ6"/>
<dbReference type="Gene3D" id="2.40.110.10">
    <property type="entry name" value="Butyryl-CoA Dehydrogenase, subunit A, domain 2"/>
    <property type="match status" value="1"/>
</dbReference>
<accession>A0A3B0WAZ6</accession>
<name>A0A3B0WAZ6_9ZZZZ</name>
<organism evidence="8">
    <name type="scientific">hydrothermal vent metagenome</name>
    <dbReference type="NCBI Taxonomy" id="652676"/>
    <lineage>
        <taxon>unclassified sequences</taxon>
        <taxon>metagenomes</taxon>
        <taxon>ecological metagenomes</taxon>
    </lineage>
</organism>
<dbReference type="EMBL" id="UOEU01000853">
    <property type="protein sequence ID" value="VAW41706.1"/>
    <property type="molecule type" value="Genomic_DNA"/>
</dbReference>
<evidence type="ECO:0000259" key="6">
    <source>
        <dbReference type="Pfam" id="PF02770"/>
    </source>
</evidence>
<dbReference type="InterPro" id="IPR006091">
    <property type="entry name" value="Acyl-CoA_Oxase/DH_mid-dom"/>
</dbReference>